<dbReference type="GO" id="GO:0005576">
    <property type="term" value="C:extracellular region"/>
    <property type="evidence" value="ECO:0007669"/>
    <property type="project" value="TreeGrafter"/>
</dbReference>
<organism evidence="11 12">
    <name type="scientific">Hymenochirus boettgeri</name>
    <name type="common">Congo dwarf clawed frog</name>
    <dbReference type="NCBI Taxonomy" id="247094"/>
    <lineage>
        <taxon>Eukaryota</taxon>
        <taxon>Metazoa</taxon>
        <taxon>Chordata</taxon>
        <taxon>Craniata</taxon>
        <taxon>Vertebrata</taxon>
        <taxon>Euteleostomi</taxon>
        <taxon>Amphibia</taxon>
        <taxon>Batrachia</taxon>
        <taxon>Anura</taxon>
        <taxon>Pipoidea</taxon>
        <taxon>Pipidae</taxon>
        <taxon>Pipinae</taxon>
        <taxon>Hymenochirus</taxon>
    </lineage>
</organism>
<dbReference type="Pfam" id="PF07974">
    <property type="entry name" value="EGF_2"/>
    <property type="match status" value="1"/>
</dbReference>
<evidence type="ECO:0000313" key="12">
    <source>
        <dbReference type="Proteomes" id="UP000812440"/>
    </source>
</evidence>
<evidence type="ECO:0000256" key="3">
    <source>
        <dbReference type="ARBA" id="ARBA00022737"/>
    </source>
</evidence>
<keyword evidence="6 7" id="KW-1015">Disulfide bond</keyword>
<comment type="caution">
    <text evidence="7">Lacks conserved residue(s) required for the propagation of feature annotation.</text>
</comment>
<evidence type="ECO:0000259" key="9">
    <source>
        <dbReference type="PROSITE" id="PS50026"/>
    </source>
</evidence>
<feature type="disulfide bond" evidence="7">
    <location>
        <begin position="108"/>
        <end position="118"/>
    </location>
</feature>
<dbReference type="InterPro" id="IPR001881">
    <property type="entry name" value="EGF-like_Ca-bd_dom"/>
</dbReference>
<dbReference type="PROSITE" id="PS00010">
    <property type="entry name" value="ASX_HYDROXYL"/>
    <property type="match status" value="1"/>
</dbReference>
<feature type="disulfide bond" evidence="7">
    <location>
        <begin position="126"/>
        <end position="135"/>
    </location>
</feature>
<dbReference type="Pfam" id="PF07645">
    <property type="entry name" value="EGF_CA"/>
    <property type="match status" value="1"/>
</dbReference>
<feature type="domain" description="EGF-like" evidence="9">
    <location>
        <begin position="138"/>
        <end position="178"/>
    </location>
</feature>
<keyword evidence="12" id="KW-1185">Reference proteome</keyword>
<keyword evidence="5" id="KW-0175">Coiled coil</keyword>
<dbReference type="PROSITE" id="PS00022">
    <property type="entry name" value="EGF_1"/>
    <property type="match status" value="1"/>
</dbReference>
<dbReference type="InterPro" id="IPR011489">
    <property type="entry name" value="EMI_domain"/>
</dbReference>
<dbReference type="EMBL" id="JAACNH010000003">
    <property type="protein sequence ID" value="KAG8447522.1"/>
    <property type="molecule type" value="Genomic_DNA"/>
</dbReference>
<dbReference type="GO" id="GO:0005102">
    <property type="term" value="F:signaling receptor binding"/>
    <property type="evidence" value="ECO:0007669"/>
    <property type="project" value="TreeGrafter"/>
</dbReference>
<dbReference type="GO" id="GO:0009986">
    <property type="term" value="C:cell surface"/>
    <property type="evidence" value="ECO:0007669"/>
    <property type="project" value="TreeGrafter"/>
</dbReference>
<feature type="domain" description="EMI" evidence="10">
    <location>
        <begin position="27"/>
        <end position="105"/>
    </location>
</feature>
<keyword evidence="2 8" id="KW-0732">Signal</keyword>
<dbReference type="InterPro" id="IPR018097">
    <property type="entry name" value="EGF_Ca-bd_CS"/>
</dbReference>
<dbReference type="SMART" id="SM00181">
    <property type="entry name" value="EGF"/>
    <property type="match status" value="2"/>
</dbReference>
<dbReference type="CDD" id="cd00054">
    <property type="entry name" value="EGF_CA"/>
    <property type="match status" value="1"/>
</dbReference>
<dbReference type="SUPFAM" id="SSF57196">
    <property type="entry name" value="EGF/Laminin"/>
    <property type="match status" value="1"/>
</dbReference>
<dbReference type="InterPro" id="IPR049883">
    <property type="entry name" value="NOTCH1_EGF-like"/>
</dbReference>
<keyword evidence="3" id="KW-0677">Repeat</keyword>
<dbReference type="GO" id="GO:0005509">
    <property type="term" value="F:calcium ion binding"/>
    <property type="evidence" value="ECO:0007669"/>
    <property type="project" value="InterPro"/>
</dbReference>
<evidence type="ECO:0000256" key="7">
    <source>
        <dbReference type="PROSITE-ProRule" id="PRU00076"/>
    </source>
</evidence>
<feature type="chain" id="PRO_5035877939" description="Epidermal growth factor-like protein 7" evidence="8">
    <location>
        <begin position="21"/>
        <end position="295"/>
    </location>
</feature>
<dbReference type="FunFam" id="2.10.25.10:FF:000010">
    <property type="entry name" value="Pro-epidermal growth factor"/>
    <property type="match status" value="1"/>
</dbReference>
<dbReference type="SUPFAM" id="SSF57184">
    <property type="entry name" value="Growth factor receptor domain"/>
    <property type="match status" value="1"/>
</dbReference>
<gene>
    <name evidence="11" type="ORF">GDO86_014865</name>
</gene>
<evidence type="ECO:0008006" key="13">
    <source>
        <dbReference type="Google" id="ProtNLM"/>
    </source>
</evidence>
<sequence length="295" mass="32992">MWEITRWVTGYFLILGVTSGDHFYRSGRRICSAPSQTAVESSTQSFVQPVHKPIMTLCEGKRVCSTYRTTYRVSYRQVTKRTSHPLYTCCPGWKKTETYSHTCNRALCQLPCQNGGTCVSLNICECTAGWSGIYCQKDVDECKSGAHRCSQLCVNSAGSFHCECVDGYQLAGDGKTCDYVAKPTAIVSTSAHELGVPDSVKEEMKALRSKIEVLEQKLHLLLSPLHSLSTSSPNDPITLLTHSFQQLDRIDSLSEQISFLEEKLETCKCDRSIVAPTHRAVWIWDLLSCMYISCN</sequence>
<dbReference type="InterPro" id="IPR000152">
    <property type="entry name" value="EGF-type_Asp/Asn_hydroxyl_site"/>
</dbReference>
<keyword evidence="1 7" id="KW-0245">EGF-like domain</keyword>
<dbReference type="SMART" id="SM00179">
    <property type="entry name" value="EGF_CA"/>
    <property type="match status" value="2"/>
</dbReference>
<dbReference type="Proteomes" id="UP000812440">
    <property type="component" value="Chromosome 8_10"/>
</dbReference>
<dbReference type="InterPro" id="IPR050969">
    <property type="entry name" value="Dev_Signal_Modulators"/>
</dbReference>
<name>A0A8T2JT71_9PIPI</name>
<dbReference type="Pfam" id="PF07546">
    <property type="entry name" value="EMI"/>
    <property type="match status" value="1"/>
</dbReference>
<dbReference type="PROSITE" id="PS50026">
    <property type="entry name" value="EGF_3"/>
    <property type="match status" value="2"/>
</dbReference>
<protein>
    <recommendedName>
        <fullName evidence="13">Epidermal growth factor-like protein 7</fullName>
    </recommendedName>
</protein>
<dbReference type="PANTHER" id="PTHR14949:SF21">
    <property type="entry name" value="EPIDERMAL GROWTH FACTOR-LIKE PROTEIN 7"/>
    <property type="match status" value="1"/>
</dbReference>
<dbReference type="PROSITE" id="PS51041">
    <property type="entry name" value="EMI"/>
    <property type="match status" value="1"/>
</dbReference>
<evidence type="ECO:0000256" key="4">
    <source>
        <dbReference type="ARBA" id="ARBA00022837"/>
    </source>
</evidence>
<dbReference type="OrthoDB" id="155976at2759"/>
<evidence type="ECO:0000256" key="1">
    <source>
        <dbReference type="ARBA" id="ARBA00022536"/>
    </source>
</evidence>
<evidence type="ECO:0000259" key="10">
    <source>
        <dbReference type="PROSITE" id="PS51041"/>
    </source>
</evidence>
<dbReference type="AlphaFoldDB" id="A0A8T2JT71"/>
<feature type="domain" description="EGF-like" evidence="9">
    <location>
        <begin position="104"/>
        <end position="136"/>
    </location>
</feature>
<dbReference type="PROSITE" id="PS01186">
    <property type="entry name" value="EGF_2"/>
    <property type="match status" value="2"/>
</dbReference>
<evidence type="ECO:0000256" key="5">
    <source>
        <dbReference type="ARBA" id="ARBA00023054"/>
    </source>
</evidence>
<evidence type="ECO:0000256" key="2">
    <source>
        <dbReference type="ARBA" id="ARBA00022729"/>
    </source>
</evidence>
<evidence type="ECO:0000256" key="8">
    <source>
        <dbReference type="SAM" id="SignalP"/>
    </source>
</evidence>
<evidence type="ECO:0000256" key="6">
    <source>
        <dbReference type="ARBA" id="ARBA00023157"/>
    </source>
</evidence>
<dbReference type="PROSITE" id="PS01187">
    <property type="entry name" value="EGF_CA"/>
    <property type="match status" value="1"/>
</dbReference>
<proteinExistence type="predicted"/>
<dbReference type="InterPro" id="IPR009030">
    <property type="entry name" value="Growth_fac_rcpt_cys_sf"/>
</dbReference>
<dbReference type="InterPro" id="IPR000742">
    <property type="entry name" value="EGF"/>
</dbReference>
<dbReference type="Gene3D" id="2.10.25.10">
    <property type="entry name" value="Laminin"/>
    <property type="match status" value="2"/>
</dbReference>
<dbReference type="InterPro" id="IPR013111">
    <property type="entry name" value="EGF_extracell"/>
</dbReference>
<comment type="caution">
    <text evidence="11">The sequence shown here is derived from an EMBL/GenBank/DDBJ whole genome shotgun (WGS) entry which is preliminary data.</text>
</comment>
<feature type="signal peptide" evidence="8">
    <location>
        <begin position="1"/>
        <end position="20"/>
    </location>
</feature>
<accession>A0A8T2JT71</accession>
<keyword evidence="4" id="KW-0106">Calcium</keyword>
<evidence type="ECO:0000313" key="11">
    <source>
        <dbReference type="EMBL" id="KAG8447522.1"/>
    </source>
</evidence>
<reference evidence="11" key="1">
    <citation type="thesis" date="2020" institute="ProQuest LLC" country="789 East Eisenhower Parkway, Ann Arbor, MI, USA">
        <title>Comparative Genomics and Chromosome Evolution.</title>
        <authorList>
            <person name="Mudd A.B."/>
        </authorList>
    </citation>
    <scope>NUCLEOTIDE SEQUENCE</scope>
    <source>
        <strain evidence="11">Female2</strain>
        <tissue evidence="11">Blood</tissue>
    </source>
</reference>
<dbReference type="PANTHER" id="PTHR14949">
    <property type="entry name" value="EGF-LIKE-DOMAIN, MULTIPLE 7, 8"/>
    <property type="match status" value="1"/>
</dbReference>